<dbReference type="InterPro" id="IPR003497">
    <property type="entry name" value="BRO_N_domain"/>
</dbReference>
<keyword evidence="3" id="KW-1185">Reference proteome</keyword>
<dbReference type="EMBL" id="VUNG01000034">
    <property type="protein sequence ID" value="MST85335.1"/>
    <property type="molecule type" value="Genomic_DNA"/>
</dbReference>
<dbReference type="PROSITE" id="PS51750">
    <property type="entry name" value="BRO_N"/>
    <property type="match status" value="1"/>
</dbReference>
<dbReference type="PANTHER" id="PTHR36180:SF2">
    <property type="entry name" value="BRO FAMILY PROTEIN"/>
    <property type="match status" value="1"/>
</dbReference>
<dbReference type="RefSeq" id="WP_154534919.1">
    <property type="nucleotide sequence ID" value="NZ_VUNG01000034.1"/>
</dbReference>
<sequence length="269" mass="30362">MNNELINFHHEMFGDIRAIEKDGEPWFVGKDVAVALGYVNPTKAVNVHVEDDDKEMGSQNGTPSIKDSLGRTQNPIFINESGLYSLVLSSKLPSAKKFKHWVTAEVLPSIRRHGAYATAPTIEKIIASPEFGIALLKNLQQEQNMRREAEQRVRKLQPLADYTALILACPETVSVSQVAQDYGMSAVAFNRILNRAGIQYSVGGQWVLNAAYKDQGLVQSYTFNYRHTDGTDGCRMYTRWTQRGRLFLYDILKKIGIIPMIEKTNDYED</sequence>
<dbReference type="PANTHER" id="PTHR36180">
    <property type="entry name" value="DNA-BINDING PROTEIN-RELATED-RELATED"/>
    <property type="match status" value="1"/>
</dbReference>
<dbReference type="Pfam" id="PF03374">
    <property type="entry name" value="ANT"/>
    <property type="match status" value="1"/>
</dbReference>
<protein>
    <submittedName>
        <fullName evidence="2">Phage antirepressor</fullName>
    </submittedName>
</protein>
<dbReference type="GO" id="GO:0003677">
    <property type="term" value="F:DNA binding"/>
    <property type="evidence" value="ECO:0007669"/>
    <property type="project" value="InterPro"/>
</dbReference>
<evidence type="ECO:0000313" key="3">
    <source>
        <dbReference type="Proteomes" id="UP000438914"/>
    </source>
</evidence>
<gene>
    <name evidence="2" type="ORF">FYJ73_11770</name>
</gene>
<proteinExistence type="predicted"/>
<name>A0A7K0KIP5_9BACT</name>
<dbReference type="Pfam" id="PF02498">
    <property type="entry name" value="Bro-N"/>
    <property type="match status" value="1"/>
</dbReference>
<dbReference type="InterPro" id="IPR005039">
    <property type="entry name" value="Ant_C"/>
</dbReference>
<dbReference type="SMART" id="SM01040">
    <property type="entry name" value="Bro-N"/>
    <property type="match status" value="1"/>
</dbReference>
<organism evidence="2 3">
    <name type="scientific">Hallella mizrahii</name>
    <dbReference type="NCBI Taxonomy" id="2606637"/>
    <lineage>
        <taxon>Bacteria</taxon>
        <taxon>Pseudomonadati</taxon>
        <taxon>Bacteroidota</taxon>
        <taxon>Bacteroidia</taxon>
        <taxon>Bacteroidales</taxon>
        <taxon>Prevotellaceae</taxon>
        <taxon>Hallella</taxon>
    </lineage>
</organism>
<dbReference type="Proteomes" id="UP000438914">
    <property type="component" value="Unassembled WGS sequence"/>
</dbReference>
<accession>A0A7K0KIP5</accession>
<evidence type="ECO:0000259" key="1">
    <source>
        <dbReference type="PROSITE" id="PS51750"/>
    </source>
</evidence>
<dbReference type="AlphaFoldDB" id="A0A7K0KIP5"/>
<reference evidence="2 3" key="1">
    <citation type="submission" date="2019-08" db="EMBL/GenBank/DDBJ databases">
        <title>In-depth cultivation of the pig gut microbiome towards novel bacterial diversity and tailored functional studies.</title>
        <authorList>
            <person name="Wylensek D."/>
            <person name="Hitch T.C.A."/>
            <person name="Clavel T."/>
        </authorList>
    </citation>
    <scope>NUCLEOTIDE SEQUENCE [LARGE SCALE GENOMIC DNA]</scope>
    <source>
        <strain evidence="2 3">LKV-178-WT-2A</strain>
    </source>
</reference>
<feature type="domain" description="Bro-N" evidence="1">
    <location>
        <begin position="10"/>
        <end position="114"/>
    </location>
</feature>
<comment type="caution">
    <text evidence="2">The sequence shown here is derived from an EMBL/GenBank/DDBJ whole genome shotgun (WGS) entry which is preliminary data.</text>
</comment>
<evidence type="ECO:0000313" key="2">
    <source>
        <dbReference type="EMBL" id="MST85335.1"/>
    </source>
</evidence>